<dbReference type="Proteomes" id="UP001162162">
    <property type="component" value="Unassembled WGS sequence"/>
</dbReference>
<gene>
    <name evidence="1" type="ORF">NQ318_000467</name>
</gene>
<evidence type="ECO:0000313" key="2">
    <source>
        <dbReference type="Proteomes" id="UP001162162"/>
    </source>
</evidence>
<feature type="non-terminal residue" evidence="1">
    <location>
        <position position="1"/>
    </location>
</feature>
<organism evidence="1 2">
    <name type="scientific">Aromia moschata</name>
    <dbReference type="NCBI Taxonomy" id="1265417"/>
    <lineage>
        <taxon>Eukaryota</taxon>
        <taxon>Metazoa</taxon>
        <taxon>Ecdysozoa</taxon>
        <taxon>Arthropoda</taxon>
        <taxon>Hexapoda</taxon>
        <taxon>Insecta</taxon>
        <taxon>Pterygota</taxon>
        <taxon>Neoptera</taxon>
        <taxon>Endopterygota</taxon>
        <taxon>Coleoptera</taxon>
        <taxon>Polyphaga</taxon>
        <taxon>Cucujiformia</taxon>
        <taxon>Chrysomeloidea</taxon>
        <taxon>Cerambycidae</taxon>
        <taxon>Cerambycinae</taxon>
        <taxon>Callichromatini</taxon>
        <taxon>Aromia</taxon>
    </lineage>
</organism>
<dbReference type="AlphaFoldDB" id="A0AAV8YV87"/>
<dbReference type="PANTHER" id="PTHR47326">
    <property type="entry name" value="TRANSPOSABLE ELEMENT TC3 TRANSPOSASE-LIKE PROTEIN"/>
    <property type="match status" value="1"/>
</dbReference>
<evidence type="ECO:0000313" key="1">
    <source>
        <dbReference type="EMBL" id="KAJ8955035.1"/>
    </source>
</evidence>
<comment type="caution">
    <text evidence="1">The sequence shown here is derived from an EMBL/GenBank/DDBJ whole genome shotgun (WGS) entry which is preliminary data.</text>
</comment>
<keyword evidence="2" id="KW-1185">Reference proteome</keyword>
<name>A0AAV8YV87_9CUCU</name>
<dbReference type="PANTHER" id="PTHR47326:SF1">
    <property type="entry name" value="HTH PSQ-TYPE DOMAIN-CONTAINING PROTEIN"/>
    <property type="match status" value="1"/>
</dbReference>
<dbReference type="EMBL" id="JAPWTK010000041">
    <property type="protein sequence ID" value="KAJ8955035.1"/>
    <property type="molecule type" value="Genomic_DNA"/>
</dbReference>
<proteinExistence type="predicted"/>
<sequence>VEFNELYFERSPIHNSLASRLVNKFQVTASVKDSPKSGRPRTLMDIALYTSISVRENPIQSSTVLAITFCLRLYKLQLVHELNEDAFDRRDALCEGMMERWNNNNKFVRNILFSDEATFNLNDELLIYIISVTGQVRTLISSKKCIPKIPKNFMFGQA</sequence>
<accession>A0AAV8YV87</accession>
<protein>
    <submittedName>
        <fullName evidence="1">Uncharacterized protein</fullName>
    </submittedName>
</protein>
<reference evidence="1" key="1">
    <citation type="journal article" date="2023" name="Insect Mol. Biol.">
        <title>Genome sequencing provides insights into the evolution of gene families encoding plant cell wall-degrading enzymes in longhorned beetles.</title>
        <authorList>
            <person name="Shin N.R."/>
            <person name="Okamura Y."/>
            <person name="Kirsch R."/>
            <person name="Pauchet Y."/>
        </authorList>
    </citation>
    <scope>NUCLEOTIDE SEQUENCE</scope>
    <source>
        <strain evidence="1">AMC_N1</strain>
    </source>
</reference>